<keyword evidence="2" id="KW-1185">Reference proteome</keyword>
<protein>
    <submittedName>
        <fullName evidence="1">Uncharacterized protein</fullName>
    </submittedName>
</protein>
<evidence type="ECO:0000313" key="2">
    <source>
        <dbReference type="Proteomes" id="UP000735302"/>
    </source>
</evidence>
<gene>
    <name evidence="1" type="ORF">PoB_002667500</name>
</gene>
<reference evidence="1 2" key="1">
    <citation type="journal article" date="2021" name="Elife">
        <title>Chloroplast acquisition without the gene transfer in kleptoplastic sea slugs, Plakobranchus ocellatus.</title>
        <authorList>
            <person name="Maeda T."/>
            <person name="Takahashi S."/>
            <person name="Yoshida T."/>
            <person name="Shimamura S."/>
            <person name="Takaki Y."/>
            <person name="Nagai Y."/>
            <person name="Toyoda A."/>
            <person name="Suzuki Y."/>
            <person name="Arimoto A."/>
            <person name="Ishii H."/>
            <person name="Satoh N."/>
            <person name="Nishiyama T."/>
            <person name="Hasebe M."/>
            <person name="Maruyama T."/>
            <person name="Minagawa J."/>
            <person name="Obokata J."/>
            <person name="Shigenobu S."/>
        </authorList>
    </citation>
    <scope>NUCLEOTIDE SEQUENCE [LARGE SCALE GENOMIC DNA]</scope>
</reference>
<dbReference type="AlphaFoldDB" id="A0AAV3ZY90"/>
<dbReference type="EMBL" id="BLXT01003052">
    <property type="protein sequence ID" value="GFO00170.1"/>
    <property type="molecule type" value="Genomic_DNA"/>
</dbReference>
<dbReference type="Proteomes" id="UP000735302">
    <property type="component" value="Unassembled WGS sequence"/>
</dbReference>
<organism evidence="1 2">
    <name type="scientific">Plakobranchus ocellatus</name>
    <dbReference type="NCBI Taxonomy" id="259542"/>
    <lineage>
        <taxon>Eukaryota</taxon>
        <taxon>Metazoa</taxon>
        <taxon>Spiralia</taxon>
        <taxon>Lophotrochozoa</taxon>
        <taxon>Mollusca</taxon>
        <taxon>Gastropoda</taxon>
        <taxon>Heterobranchia</taxon>
        <taxon>Euthyneura</taxon>
        <taxon>Panpulmonata</taxon>
        <taxon>Sacoglossa</taxon>
        <taxon>Placobranchoidea</taxon>
        <taxon>Plakobranchidae</taxon>
        <taxon>Plakobranchus</taxon>
    </lineage>
</organism>
<comment type="caution">
    <text evidence="1">The sequence shown here is derived from an EMBL/GenBank/DDBJ whole genome shotgun (WGS) entry which is preliminary data.</text>
</comment>
<evidence type="ECO:0000313" key="1">
    <source>
        <dbReference type="EMBL" id="GFO00170.1"/>
    </source>
</evidence>
<sequence length="90" mass="10129">MACFGEQESSIGYDELHHAERSKEGEGFPFAYLERNDRRLKRDEIKDSGCEGVVVCKGLIEKSQLSGESCLCAKTKTRTEIYAFYVLVGD</sequence>
<accession>A0AAV3ZY90</accession>
<proteinExistence type="predicted"/>
<name>A0AAV3ZY90_9GAST</name>